<organism evidence="1 2">
    <name type="scientific">Trachymyrmex septentrionalis</name>
    <dbReference type="NCBI Taxonomy" id="34720"/>
    <lineage>
        <taxon>Eukaryota</taxon>
        <taxon>Metazoa</taxon>
        <taxon>Ecdysozoa</taxon>
        <taxon>Arthropoda</taxon>
        <taxon>Hexapoda</taxon>
        <taxon>Insecta</taxon>
        <taxon>Pterygota</taxon>
        <taxon>Neoptera</taxon>
        <taxon>Endopterygota</taxon>
        <taxon>Hymenoptera</taxon>
        <taxon>Apocrita</taxon>
        <taxon>Aculeata</taxon>
        <taxon>Formicoidea</taxon>
        <taxon>Formicidae</taxon>
        <taxon>Myrmicinae</taxon>
        <taxon>Trachymyrmex</taxon>
    </lineage>
</organism>
<evidence type="ECO:0000313" key="2">
    <source>
        <dbReference type="Proteomes" id="UP000078541"/>
    </source>
</evidence>
<dbReference type="Proteomes" id="UP000078541">
    <property type="component" value="Unassembled WGS sequence"/>
</dbReference>
<sequence>MRTQLYTVAVVPDTPVRATKKSSYRPALCCFSLPTDSCALSLEIALFIVGGIMNSKISNLQRQLQFSLCFIYAALRAEHPEQDFRDSCADGIHPCVNK</sequence>
<gene>
    <name evidence="1" type="ORF">ALC56_11839</name>
</gene>
<accession>A0A151JTR0</accession>
<proteinExistence type="predicted"/>
<evidence type="ECO:0000313" key="1">
    <source>
        <dbReference type="EMBL" id="KYN33867.1"/>
    </source>
</evidence>
<dbReference type="AlphaFoldDB" id="A0A151JTR0"/>
<keyword evidence="2" id="KW-1185">Reference proteome</keyword>
<reference evidence="1 2" key="1">
    <citation type="submission" date="2016-03" db="EMBL/GenBank/DDBJ databases">
        <title>Trachymyrmex septentrionalis WGS genome.</title>
        <authorList>
            <person name="Nygaard S."/>
            <person name="Hu H."/>
            <person name="Boomsma J."/>
            <person name="Zhang G."/>
        </authorList>
    </citation>
    <scope>NUCLEOTIDE SEQUENCE [LARGE SCALE GENOMIC DNA]</scope>
    <source>
        <strain evidence="1">Tsep2-gDNA-1</strain>
        <tissue evidence="1">Whole body</tissue>
    </source>
</reference>
<protein>
    <submittedName>
        <fullName evidence="1">Uncharacterized protein</fullName>
    </submittedName>
</protein>
<name>A0A151JTR0_9HYME</name>
<dbReference type="EMBL" id="KQ981885">
    <property type="protein sequence ID" value="KYN33867.1"/>
    <property type="molecule type" value="Genomic_DNA"/>
</dbReference>